<proteinExistence type="predicted"/>
<dbReference type="EMBL" id="CAAE01003751">
    <property type="protein sequence ID" value="CAF88038.1"/>
    <property type="molecule type" value="Genomic_DNA"/>
</dbReference>
<gene>
    <name evidence="1" type="ORF">GSTENG00001144001</name>
</gene>
<accession>Q4TGE4</accession>
<reference evidence="1" key="1">
    <citation type="journal article" date="2004" name="Nature">
        <title>Genome duplication in the teleost fish Tetraodon nigroviridis reveals the early vertebrate proto-karyotype.</title>
        <authorList>
            <person name="Jaillon O."/>
            <person name="Aury J.-M."/>
            <person name="Brunet F."/>
            <person name="Petit J.-L."/>
            <person name="Stange-Thomann N."/>
            <person name="Mauceli E."/>
            <person name="Bouneau L."/>
            <person name="Fischer C."/>
            <person name="Ozouf-Costaz C."/>
            <person name="Bernot A."/>
            <person name="Nicaud S."/>
            <person name="Jaffe D."/>
            <person name="Fisher S."/>
            <person name="Lutfalla G."/>
            <person name="Dossat C."/>
            <person name="Segurens B."/>
            <person name="Dasilva C."/>
            <person name="Salanoubat M."/>
            <person name="Levy M."/>
            <person name="Boudet N."/>
            <person name="Castellano S."/>
            <person name="Anthouard V."/>
            <person name="Jubin C."/>
            <person name="Castelli V."/>
            <person name="Katinka M."/>
            <person name="Vacherie B."/>
            <person name="Biemont C."/>
            <person name="Skalli Z."/>
            <person name="Cattolico L."/>
            <person name="Poulain J."/>
            <person name="De Berardinis V."/>
            <person name="Cruaud C."/>
            <person name="Duprat S."/>
            <person name="Brottier P."/>
            <person name="Coutanceau J.-P."/>
            <person name="Gouzy J."/>
            <person name="Parra G."/>
            <person name="Lardier G."/>
            <person name="Chapple C."/>
            <person name="McKernan K.J."/>
            <person name="McEwan P."/>
            <person name="Bosak S."/>
            <person name="Kellis M."/>
            <person name="Volff J.-N."/>
            <person name="Guigo R."/>
            <person name="Zody M.C."/>
            <person name="Mesirov J."/>
            <person name="Lindblad-Toh K."/>
            <person name="Birren B."/>
            <person name="Nusbaum C."/>
            <person name="Kahn D."/>
            <person name="Robinson-Rechavi M."/>
            <person name="Laudet V."/>
            <person name="Schachter V."/>
            <person name="Quetier F."/>
            <person name="Saurin W."/>
            <person name="Scarpelli C."/>
            <person name="Wincker P."/>
            <person name="Lander E.S."/>
            <person name="Weissenbach J."/>
            <person name="Roest Crollius H."/>
        </authorList>
    </citation>
    <scope>NUCLEOTIDE SEQUENCE [LARGE SCALE GENOMIC DNA]</scope>
</reference>
<organism evidence="1">
    <name type="scientific">Tetraodon nigroviridis</name>
    <name type="common">Spotted green pufferfish</name>
    <name type="synonym">Chelonodon nigroviridis</name>
    <dbReference type="NCBI Taxonomy" id="99883"/>
    <lineage>
        <taxon>Eukaryota</taxon>
        <taxon>Metazoa</taxon>
        <taxon>Chordata</taxon>
        <taxon>Craniata</taxon>
        <taxon>Vertebrata</taxon>
        <taxon>Euteleostomi</taxon>
        <taxon>Actinopterygii</taxon>
        <taxon>Neopterygii</taxon>
        <taxon>Teleostei</taxon>
        <taxon>Neoteleostei</taxon>
        <taxon>Acanthomorphata</taxon>
        <taxon>Eupercaria</taxon>
        <taxon>Tetraodontiformes</taxon>
        <taxon>Tetradontoidea</taxon>
        <taxon>Tetraodontidae</taxon>
        <taxon>Tetraodon</taxon>
    </lineage>
</organism>
<dbReference type="AlphaFoldDB" id="Q4TGE4"/>
<comment type="caution">
    <text evidence="1">The sequence shown here is derived from an EMBL/GenBank/DDBJ whole genome shotgun (WGS) entry which is preliminary data.</text>
</comment>
<evidence type="ECO:0000313" key="1">
    <source>
        <dbReference type="EMBL" id="CAF88038.1"/>
    </source>
</evidence>
<reference evidence="1" key="2">
    <citation type="submission" date="2004-02" db="EMBL/GenBank/DDBJ databases">
        <authorList>
            <consortium name="Genoscope"/>
            <consortium name="Whitehead Institute Centre for Genome Research"/>
        </authorList>
    </citation>
    <scope>NUCLEOTIDE SEQUENCE</scope>
</reference>
<name>Q4TGE4_TETNG</name>
<protein>
    <submittedName>
        <fullName evidence="1">(spotted green pufferfish) hypothetical protein</fullName>
    </submittedName>
</protein>
<dbReference type="KEGG" id="tng:GSTEN00001144G001"/>
<sequence length="98" mass="11657">MKPPCDDDLIMCLHEYIWEKVKDEDMCITDVSFKKMNNKIHKVLHKQLGNPNKVLFLLKYSDKPVVADCMVSILGKLLKRPSKKRNCFRRFFSWLQNL</sequence>